<feature type="domain" description="CS" evidence="3">
    <location>
        <begin position="2"/>
        <end position="88"/>
    </location>
</feature>
<comment type="caution">
    <text evidence="4">The sequence shown here is derived from an EMBL/GenBank/DDBJ whole genome shotgun (WGS) entry which is preliminary data.</text>
</comment>
<feature type="compositionally biased region" description="Basic and acidic residues" evidence="2">
    <location>
        <begin position="99"/>
        <end position="110"/>
    </location>
</feature>
<name>A0A8J4W7X1_9STRA</name>
<keyword evidence="1" id="KW-0175">Coiled coil</keyword>
<dbReference type="PANTHER" id="PTHR46492:SF1">
    <property type="entry name" value="DYNEIN AXONEMAL ASSEMBLY FACTOR 4"/>
    <property type="match status" value="1"/>
</dbReference>
<dbReference type="EMBL" id="AOFI03000107">
    <property type="protein sequence ID" value="KAF4321440.1"/>
    <property type="molecule type" value="Genomic_DNA"/>
</dbReference>
<reference evidence="4" key="2">
    <citation type="submission" date="2020-02" db="EMBL/GenBank/DDBJ databases">
        <authorList>
            <person name="Studholme D.J."/>
        </authorList>
    </citation>
    <scope>NUCLEOTIDE SEQUENCE</scope>
    <source>
        <strain evidence="4">00238/432</strain>
    </source>
</reference>
<sequence>MPLVPRYTWEEDAFSIALELQLPGTALRNIDIYVSDLVVKVNAAPYVLLLDLQETVDDASAAVKSIPASNVLRISLQKQTEGLWKQLQYQDTKQALRERRDASMERKRASETVLSQKRKERKHQEEKATLRAQMAVDDTNRQILTDLKAEEKEREERSLYESFRDLQVQRQEKEQQKEKKQLQQVESNLSSEVKSLHKREGSSLLVGKSKKKVAFAALPHGSVGLPASVGNHEEEIIELTADGSFDISTASKLPVFEQQPSDKTSDNTLETELCTPMEGSRDEAIEVDDEFTEQEEVVELPPPRECIQSEIRFTPRAFPTPSRESKAAEEEDWLLKNRKHINKHKGLNRTSEYDISETDPMWLKAKGDDFFHAKDFRGATNAYGEAISATPDDNIDLITTCLSNRAACLLQLEEFEPSKTMLLVLS</sequence>
<dbReference type="GO" id="GO:0003341">
    <property type="term" value="P:cilium movement"/>
    <property type="evidence" value="ECO:0007669"/>
    <property type="project" value="TreeGrafter"/>
</dbReference>
<evidence type="ECO:0000313" key="5">
    <source>
        <dbReference type="Proteomes" id="UP000702964"/>
    </source>
</evidence>
<dbReference type="SUPFAM" id="SSF48452">
    <property type="entry name" value="TPR-like"/>
    <property type="match status" value="1"/>
</dbReference>
<feature type="coiled-coil region" evidence="1">
    <location>
        <begin position="163"/>
        <end position="192"/>
    </location>
</feature>
<organism evidence="4 5">
    <name type="scientific">Phytophthora kernoviae 00238/432</name>
    <dbReference type="NCBI Taxonomy" id="1284355"/>
    <lineage>
        <taxon>Eukaryota</taxon>
        <taxon>Sar</taxon>
        <taxon>Stramenopiles</taxon>
        <taxon>Oomycota</taxon>
        <taxon>Peronosporomycetes</taxon>
        <taxon>Peronosporales</taxon>
        <taxon>Peronosporaceae</taxon>
        <taxon>Phytophthora</taxon>
    </lineage>
</organism>
<dbReference type="InterPro" id="IPR007052">
    <property type="entry name" value="CS_dom"/>
</dbReference>
<dbReference type="Gene3D" id="2.60.40.790">
    <property type="match status" value="1"/>
</dbReference>
<dbReference type="GO" id="GO:0036158">
    <property type="term" value="P:outer dynein arm assembly"/>
    <property type="evidence" value="ECO:0007669"/>
    <property type="project" value="TreeGrafter"/>
</dbReference>
<dbReference type="Proteomes" id="UP000702964">
    <property type="component" value="Unassembled WGS sequence"/>
</dbReference>
<feature type="region of interest" description="Disordered" evidence="2">
    <location>
        <begin position="99"/>
        <end position="128"/>
    </location>
</feature>
<dbReference type="PANTHER" id="PTHR46492">
    <property type="entry name" value="DYNEIN ASSEMBLY FACTOR 4, AXONEMAL"/>
    <property type="match status" value="1"/>
</dbReference>
<dbReference type="Gene3D" id="1.25.40.10">
    <property type="entry name" value="Tetratricopeptide repeat domain"/>
    <property type="match status" value="1"/>
</dbReference>
<evidence type="ECO:0000256" key="2">
    <source>
        <dbReference type="SAM" id="MobiDB-lite"/>
    </source>
</evidence>
<evidence type="ECO:0000259" key="3">
    <source>
        <dbReference type="PROSITE" id="PS51203"/>
    </source>
</evidence>
<dbReference type="SUPFAM" id="SSF49764">
    <property type="entry name" value="HSP20-like chaperones"/>
    <property type="match status" value="1"/>
</dbReference>
<dbReference type="AlphaFoldDB" id="A0A8J4W7X1"/>
<evidence type="ECO:0000313" key="4">
    <source>
        <dbReference type="EMBL" id="KAF4321440.1"/>
    </source>
</evidence>
<proteinExistence type="predicted"/>
<reference evidence="4" key="1">
    <citation type="journal article" date="2015" name="Genom Data">
        <title>Draft genome sequences of Phytophthora kernoviae and Phytophthora ramorum lineage EU2 from Scotland.</title>
        <authorList>
            <person name="Sambles C."/>
            <person name="Schlenzig A."/>
            <person name="O'Neill P."/>
            <person name="Grant M."/>
            <person name="Studholme D.J."/>
        </authorList>
    </citation>
    <scope>NUCLEOTIDE SEQUENCE</scope>
    <source>
        <strain evidence="4">00238/432</strain>
    </source>
</reference>
<evidence type="ECO:0000256" key="1">
    <source>
        <dbReference type="SAM" id="Coils"/>
    </source>
</evidence>
<dbReference type="PROSITE" id="PS51203">
    <property type="entry name" value="CS"/>
    <property type="match status" value="1"/>
</dbReference>
<protein>
    <recommendedName>
        <fullName evidence="3">CS domain-containing protein</fullName>
    </recommendedName>
</protein>
<accession>A0A8J4W7X1</accession>
<gene>
    <name evidence="4" type="ORF">G195_005342</name>
</gene>
<dbReference type="InterPro" id="IPR008978">
    <property type="entry name" value="HSP20-like_chaperone"/>
</dbReference>
<dbReference type="InterPro" id="IPR011990">
    <property type="entry name" value="TPR-like_helical_dom_sf"/>
</dbReference>
<dbReference type="InterPro" id="IPR052004">
    <property type="entry name" value="Dynein_assembly_factor_4"/>
</dbReference>
<dbReference type="GO" id="GO:0036159">
    <property type="term" value="P:inner dynein arm assembly"/>
    <property type="evidence" value="ECO:0007669"/>
    <property type="project" value="TreeGrafter"/>
</dbReference>